<dbReference type="EMBL" id="DUTP01000005">
    <property type="protein sequence ID" value="HHX99538.1"/>
    <property type="molecule type" value="Genomic_DNA"/>
</dbReference>
<organism evidence="3 4">
    <name type="scientific">Candidatus Dojkabacteria bacterium</name>
    <dbReference type="NCBI Taxonomy" id="2099670"/>
    <lineage>
        <taxon>Bacteria</taxon>
        <taxon>Candidatus Dojkabacteria</taxon>
    </lineage>
</organism>
<evidence type="ECO:0008006" key="5">
    <source>
        <dbReference type="Google" id="ProtNLM"/>
    </source>
</evidence>
<keyword evidence="2" id="KW-0472">Membrane</keyword>
<dbReference type="AlphaFoldDB" id="A0A832QGI4"/>
<feature type="transmembrane region" description="Helical" evidence="2">
    <location>
        <begin position="31"/>
        <end position="51"/>
    </location>
</feature>
<feature type="region of interest" description="Disordered" evidence="1">
    <location>
        <begin position="1"/>
        <end position="21"/>
    </location>
</feature>
<sequence length="245" mass="27703">MEKEKRPQEEEQTSPPKQTGKTCPLIQKPKLLIGIIVLLLIIILLLLFLIFRDKQTTNDSKIEDKKVSEEEKEVKPTINCPEGYEIEGDVCERKASKPASSKFVCPEGMIEVGPDGPCGLYKQKAEPTQRCPKGTIYQVEIKTLYYCYTQSRPPESCGEDPESSYLADGKCYYARIDSETTYTCPSNMVSYKGDCYAKADKIKKYSCDSGYTLEGTNCVKVERTEQMKDCPTGYELEIDRCVVDK</sequence>
<keyword evidence="2" id="KW-1133">Transmembrane helix</keyword>
<accession>A0A832QGI4</accession>
<proteinExistence type="predicted"/>
<reference evidence="3 4" key="1">
    <citation type="journal article" date="2020" name="Biotechnol. Biofuels">
        <title>New insights from the biogas microbiome by comprehensive genome-resolved metagenomics of nearly 1600 species originating from multiple anaerobic digesters.</title>
        <authorList>
            <person name="Campanaro S."/>
            <person name="Treu L."/>
            <person name="Rodriguez-R L.M."/>
            <person name="Kovalovszki A."/>
            <person name="Ziels R.M."/>
            <person name="Maus I."/>
            <person name="Zhu X."/>
            <person name="Kougias P.G."/>
            <person name="Basile A."/>
            <person name="Luo G."/>
            <person name="Schluter A."/>
            <person name="Konstantinidis K.T."/>
            <person name="Angelidaki I."/>
        </authorList>
    </citation>
    <scope>NUCLEOTIDE SEQUENCE [LARGE SCALE GENOMIC DNA]</scope>
    <source>
        <strain evidence="3">AS05jafATM_89</strain>
    </source>
</reference>
<comment type="caution">
    <text evidence="3">The sequence shown here is derived from an EMBL/GenBank/DDBJ whole genome shotgun (WGS) entry which is preliminary data.</text>
</comment>
<dbReference type="Proteomes" id="UP000576550">
    <property type="component" value="Unassembled WGS sequence"/>
</dbReference>
<evidence type="ECO:0000256" key="2">
    <source>
        <dbReference type="SAM" id="Phobius"/>
    </source>
</evidence>
<protein>
    <recommendedName>
        <fullName evidence="5">Oocyst wall protein</fullName>
    </recommendedName>
</protein>
<name>A0A832QGI4_9BACT</name>
<evidence type="ECO:0000313" key="3">
    <source>
        <dbReference type="EMBL" id="HHX99538.1"/>
    </source>
</evidence>
<evidence type="ECO:0000256" key="1">
    <source>
        <dbReference type="SAM" id="MobiDB-lite"/>
    </source>
</evidence>
<gene>
    <name evidence="3" type="ORF">GX533_02585</name>
</gene>
<keyword evidence="2" id="KW-0812">Transmembrane</keyword>
<evidence type="ECO:0000313" key="4">
    <source>
        <dbReference type="Proteomes" id="UP000576550"/>
    </source>
</evidence>